<evidence type="ECO:0000313" key="6">
    <source>
        <dbReference type="EMBL" id="ADO84294.1"/>
    </source>
</evidence>
<sequence>MEKLFTISEISKISGVSAHTLRYYDKANILKPKKRDENNGYRYYTAGQIGVLEIIVHLRSLEFPLEFIKKHLDKLDYDYTLGLIEKRISENKIEIEKLMEIEKNLEIQKKYFTDLLKADKIVNKPFLEEYDEMKGIFVEKISEKEEENRMYFFNKINEIFGDRNSRQKASVGLIIDKNNLENRNLKKDKFVIFREKKSYKNTYTLEKGRYACVYVKGAPITEESLKLFLKWIEDNNYETIGDIFLEFMGGPGISKNRESFLHMTRIKIK</sequence>
<evidence type="ECO:0000256" key="4">
    <source>
        <dbReference type="ARBA" id="ARBA00023163"/>
    </source>
</evidence>
<dbReference type="InterPro" id="IPR047057">
    <property type="entry name" value="MerR_fam"/>
</dbReference>
<dbReference type="InterPro" id="IPR000551">
    <property type="entry name" value="MerR-type_HTH_dom"/>
</dbReference>
<dbReference type="AlphaFoldDB" id="E3HBW8"/>
<organism evidence="6 7">
    <name type="scientific">Ilyobacter polytropus (strain ATCC 51220 / DSM 2926 / LMG 16218 / CuHBu1)</name>
    <dbReference type="NCBI Taxonomy" id="572544"/>
    <lineage>
        <taxon>Bacteria</taxon>
        <taxon>Fusobacteriati</taxon>
        <taxon>Fusobacteriota</taxon>
        <taxon>Fusobacteriia</taxon>
        <taxon>Fusobacteriales</taxon>
        <taxon>Fusobacteriaceae</taxon>
        <taxon>Ilyobacter</taxon>
    </lineage>
</organism>
<evidence type="ECO:0000256" key="3">
    <source>
        <dbReference type="ARBA" id="ARBA00023125"/>
    </source>
</evidence>
<dbReference type="PANTHER" id="PTHR30204:SF69">
    <property type="entry name" value="MERR-FAMILY TRANSCRIPTIONAL REGULATOR"/>
    <property type="match status" value="1"/>
</dbReference>
<dbReference type="PROSITE" id="PS50937">
    <property type="entry name" value="HTH_MERR_2"/>
    <property type="match status" value="1"/>
</dbReference>
<keyword evidence="2" id="KW-0805">Transcription regulation</keyword>
<dbReference type="KEGG" id="ipo:Ilyop_2535"/>
<dbReference type="GO" id="GO:0003677">
    <property type="term" value="F:DNA binding"/>
    <property type="evidence" value="ECO:0007669"/>
    <property type="project" value="UniProtKB-KW"/>
</dbReference>
<evidence type="ECO:0000256" key="1">
    <source>
        <dbReference type="ARBA" id="ARBA00022491"/>
    </source>
</evidence>
<dbReference type="InterPro" id="IPR011256">
    <property type="entry name" value="Reg_factor_effector_dom_sf"/>
</dbReference>
<dbReference type="Gene3D" id="1.10.1660.10">
    <property type="match status" value="1"/>
</dbReference>
<geneLocation type="plasmid" evidence="6 7">
    <name>pILYOP01</name>
</geneLocation>
<dbReference type="PANTHER" id="PTHR30204">
    <property type="entry name" value="REDOX-CYCLING DRUG-SENSING TRANSCRIPTIONAL ACTIVATOR SOXR"/>
    <property type="match status" value="1"/>
</dbReference>
<reference evidence="6 7" key="1">
    <citation type="journal article" date="2010" name="Stand. Genomic Sci.">
        <title>Complete genome sequence of Ilyobacter polytropus type strain (CuHbu1).</title>
        <authorList>
            <person name="Sikorski J."/>
            <person name="Chertkov O."/>
            <person name="Lapidus A."/>
            <person name="Nolan M."/>
            <person name="Lucas S."/>
            <person name="Del Rio T.G."/>
            <person name="Tice H."/>
            <person name="Cheng J.F."/>
            <person name="Tapia R."/>
            <person name="Han C."/>
            <person name="Goodwin L."/>
            <person name="Pitluck S."/>
            <person name="Liolios K."/>
            <person name="Ivanova N."/>
            <person name="Mavromatis K."/>
            <person name="Mikhailova N."/>
            <person name="Pati A."/>
            <person name="Chen A."/>
            <person name="Palaniappan K."/>
            <person name="Land M."/>
            <person name="Hauser L."/>
            <person name="Chang Y.J."/>
            <person name="Jeffries C.D."/>
            <person name="Brambilla E."/>
            <person name="Yasawong M."/>
            <person name="Rohde M."/>
            <person name="Pukall R."/>
            <person name="Spring S."/>
            <person name="Goker M."/>
            <person name="Woyke T."/>
            <person name="Bristow J."/>
            <person name="Eisen J.A."/>
            <person name="Markowitz V."/>
            <person name="Hugenholtz P."/>
            <person name="Kyrpides N.C."/>
            <person name="Klenk H.P."/>
        </authorList>
    </citation>
    <scope>NUCLEOTIDE SEQUENCE [LARGE SCALE GENOMIC DNA]</scope>
    <source>
        <strain evidence="7">ATCC 51220 / DSM 2926 / LMG 16218 / CuHBu1</strain>
        <plasmid evidence="7">pILYOP01</plasmid>
    </source>
</reference>
<keyword evidence="4" id="KW-0804">Transcription</keyword>
<dbReference type="RefSeq" id="WP_013388953.1">
    <property type="nucleotide sequence ID" value="NC_014633.1"/>
</dbReference>
<evidence type="ECO:0000313" key="7">
    <source>
        <dbReference type="Proteomes" id="UP000006875"/>
    </source>
</evidence>
<dbReference type="SUPFAM" id="SSF46955">
    <property type="entry name" value="Putative DNA-binding domain"/>
    <property type="match status" value="1"/>
</dbReference>
<dbReference type="InterPro" id="IPR009061">
    <property type="entry name" value="DNA-bd_dom_put_sf"/>
</dbReference>
<dbReference type="GO" id="GO:0003700">
    <property type="term" value="F:DNA-binding transcription factor activity"/>
    <property type="evidence" value="ECO:0007669"/>
    <property type="project" value="InterPro"/>
</dbReference>
<keyword evidence="7" id="KW-1185">Reference proteome</keyword>
<feature type="domain" description="HTH merR-type" evidence="5">
    <location>
        <begin position="4"/>
        <end position="74"/>
    </location>
</feature>
<dbReference type="SUPFAM" id="SSF55136">
    <property type="entry name" value="Probable bacterial effector-binding domain"/>
    <property type="match status" value="1"/>
</dbReference>
<dbReference type="SMART" id="SM00422">
    <property type="entry name" value="HTH_MERR"/>
    <property type="match status" value="1"/>
</dbReference>
<keyword evidence="6" id="KW-0614">Plasmid</keyword>
<dbReference type="HOGENOM" id="CLU_065103_0_0_0"/>
<proteinExistence type="predicted"/>
<dbReference type="Gene3D" id="3.20.80.10">
    <property type="entry name" value="Regulatory factor, effector binding domain"/>
    <property type="match status" value="1"/>
</dbReference>
<dbReference type="Pfam" id="PF13411">
    <property type="entry name" value="MerR_1"/>
    <property type="match status" value="1"/>
</dbReference>
<gene>
    <name evidence="6" type="ordered locus">Ilyop_2535</name>
</gene>
<evidence type="ECO:0000256" key="2">
    <source>
        <dbReference type="ARBA" id="ARBA00023015"/>
    </source>
</evidence>
<name>E3HBW8_ILYPC</name>
<dbReference type="EMBL" id="CP002282">
    <property type="protein sequence ID" value="ADO84294.1"/>
    <property type="molecule type" value="Genomic_DNA"/>
</dbReference>
<dbReference type="PROSITE" id="PS00552">
    <property type="entry name" value="HTH_MERR_1"/>
    <property type="match status" value="1"/>
</dbReference>
<keyword evidence="3" id="KW-0238">DNA-binding</keyword>
<dbReference type="Proteomes" id="UP000006875">
    <property type="component" value="Plasmid pILYOP01"/>
</dbReference>
<protein>
    <submittedName>
        <fullName evidence="6">Transcriptional regulator, MerR family</fullName>
    </submittedName>
</protein>
<evidence type="ECO:0000259" key="5">
    <source>
        <dbReference type="PROSITE" id="PS50937"/>
    </source>
</evidence>
<accession>E3HBW8</accession>
<keyword evidence="1" id="KW-0678">Repressor</keyword>
<dbReference type="OrthoDB" id="9773308at2"/>